<evidence type="ECO:0000313" key="2">
    <source>
        <dbReference type="Proteomes" id="UP000308600"/>
    </source>
</evidence>
<evidence type="ECO:0000313" key="1">
    <source>
        <dbReference type="EMBL" id="TFK65995.1"/>
    </source>
</evidence>
<sequence>MEDGEQTHPHVHFNDNPHVLLATTLAALVFAGSAYLWRSNKLLPRHLLQLRGEGGDAVLDCKSSITAFSPGENHGPSHISGRAASESQVASSSRSTDGNTKEQKSARPKDRRRRGKDPTKEILKSEKKLKTLLRSRPEGSEGDCSLSAPFRGHRSEGSQSSRDPSVSAPSRSASTAASSSYRPYSSNSDFLEGSSGTTSFKDVHDVEPAESSSTPTLSPLPTSGPGRGTSPLDSPASFTARSNEASLDSREPDTPLQEHDLACSIASLSALSTTSHYSFASTSTSASSDSVKTPSTPLSLSLPENIPAIPTATRSLQPLPTCLSHHNVPATPISSPRATKPPDSWDWDGSPQAFGSDPAFCKAPRFRSKSRGSGSSISSEASFPSEFPAMPTFSCNHINIPAPVTHPPMSPDPNLSPDIDTRSSSSQSSTPCNLGHPSEPSVSREAAPTAPPALAMQTQIASLRGALEAARLREEKMKSEAERYAKELEVVRWESMSWRHRELELKTQVQYLLQQLQAYTALFATMPMQQSLHPHFQPAASGVNAAATLVNSPSFAQSGNLPLPNSPPAPVGLQSPGRMLSPNHGMTSPTNGLSPMPGSLPHSPFIGYPSYAHPSPSHPQSPHPPNPFSLLFPYPGSNGRSTPNPGSSTGSLSPDLSCLSSPKSSLLDRGRRRTRTKPQGGIGMNKWQENGDEWVVKNEDHESSEEEYEINELLADAILKRPASLGIKRSRKDKRQDSGSSEQHSPTELTFPSIADTTLMKEKQRQIQQQQQTESTSGGFSKPTSPLRKELASAAERSQRFDEDSGDRTLRICEILSSMTMSRQRTPDPSGTGAVVFHGESDREVLTS</sequence>
<accession>A0ACD3AJR0</accession>
<name>A0ACD3AJR0_9AGAR</name>
<dbReference type="EMBL" id="ML208419">
    <property type="protein sequence ID" value="TFK65995.1"/>
    <property type="molecule type" value="Genomic_DNA"/>
</dbReference>
<protein>
    <submittedName>
        <fullName evidence="1">Uncharacterized protein</fullName>
    </submittedName>
</protein>
<dbReference type="Proteomes" id="UP000308600">
    <property type="component" value="Unassembled WGS sequence"/>
</dbReference>
<gene>
    <name evidence="1" type="ORF">BDN72DRAFT_900233</name>
</gene>
<reference evidence="1 2" key="1">
    <citation type="journal article" date="2019" name="Nat. Ecol. Evol.">
        <title>Megaphylogeny resolves global patterns of mushroom evolution.</title>
        <authorList>
            <person name="Varga T."/>
            <person name="Krizsan K."/>
            <person name="Foldi C."/>
            <person name="Dima B."/>
            <person name="Sanchez-Garcia M."/>
            <person name="Sanchez-Ramirez S."/>
            <person name="Szollosi G.J."/>
            <person name="Szarkandi J.G."/>
            <person name="Papp V."/>
            <person name="Albert L."/>
            <person name="Andreopoulos W."/>
            <person name="Angelini C."/>
            <person name="Antonin V."/>
            <person name="Barry K.W."/>
            <person name="Bougher N.L."/>
            <person name="Buchanan P."/>
            <person name="Buyck B."/>
            <person name="Bense V."/>
            <person name="Catcheside P."/>
            <person name="Chovatia M."/>
            <person name="Cooper J."/>
            <person name="Damon W."/>
            <person name="Desjardin D."/>
            <person name="Finy P."/>
            <person name="Geml J."/>
            <person name="Haridas S."/>
            <person name="Hughes K."/>
            <person name="Justo A."/>
            <person name="Karasinski D."/>
            <person name="Kautmanova I."/>
            <person name="Kiss B."/>
            <person name="Kocsube S."/>
            <person name="Kotiranta H."/>
            <person name="LaButti K.M."/>
            <person name="Lechner B.E."/>
            <person name="Liimatainen K."/>
            <person name="Lipzen A."/>
            <person name="Lukacs Z."/>
            <person name="Mihaltcheva S."/>
            <person name="Morgado L.N."/>
            <person name="Niskanen T."/>
            <person name="Noordeloos M.E."/>
            <person name="Ohm R.A."/>
            <person name="Ortiz-Santana B."/>
            <person name="Ovrebo C."/>
            <person name="Racz N."/>
            <person name="Riley R."/>
            <person name="Savchenko A."/>
            <person name="Shiryaev A."/>
            <person name="Soop K."/>
            <person name="Spirin V."/>
            <person name="Szebenyi C."/>
            <person name="Tomsovsky M."/>
            <person name="Tulloss R.E."/>
            <person name="Uehling J."/>
            <person name="Grigoriev I.V."/>
            <person name="Vagvolgyi C."/>
            <person name="Papp T."/>
            <person name="Martin F.M."/>
            <person name="Miettinen O."/>
            <person name="Hibbett D.S."/>
            <person name="Nagy L.G."/>
        </authorList>
    </citation>
    <scope>NUCLEOTIDE SEQUENCE [LARGE SCALE GENOMIC DNA]</scope>
    <source>
        <strain evidence="1 2">NL-1719</strain>
    </source>
</reference>
<proteinExistence type="predicted"/>
<keyword evidence="2" id="KW-1185">Reference proteome</keyword>
<organism evidence="1 2">
    <name type="scientific">Pluteus cervinus</name>
    <dbReference type="NCBI Taxonomy" id="181527"/>
    <lineage>
        <taxon>Eukaryota</taxon>
        <taxon>Fungi</taxon>
        <taxon>Dikarya</taxon>
        <taxon>Basidiomycota</taxon>
        <taxon>Agaricomycotina</taxon>
        <taxon>Agaricomycetes</taxon>
        <taxon>Agaricomycetidae</taxon>
        <taxon>Agaricales</taxon>
        <taxon>Pluteineae</taxon>
        <taxon>Pluteaceae</taxon>
        <taxon>Pluteus</taxon>
    </lineage>
</organism>